<name>L7C628_RHOBT</name>
<reference evidence="1 2" key="1">
    <citation type="journal article" date="2013" name="Mar. Genomics">
        <title>Expression of sulfatases in Rhodopirellula baltica and the diversity of sulfatases in the genus Rhodopirellula.</title>
        <authorList>
            <person name="Wegner C.E."/>
            <person name="Richter-Heitmann T."/>
            <person name="Klindworth A."/>
            <person name="Klockow C."/>
            <person name="Richter M."/>
            <person name="Achstetter T."/>
            <person name="Glockner F.O."/>
            <person name="Harder J."/>
        </authorList>
    </citation>
    <scope>NUCLEOTIDE SEQUENCE [LARGE SCALE GENOMIC DNA]</scope>
    <source>
        <strain evidence="1 2">SWK14</strain>
    </source>
</reference>
<organism evidence="1 2">
    <name type="scientific">Rhodopirellula baltica SWK14</name>
    <dbReference type="NCBI Taxonomy" id="993516"/>
    <lineage>
        <taxon>Bacteria</taxon>
        <taxon>Pseudomonadati</taxon>
        <taxon>Planctomycetota</taxon>
        <taxon>Planctomycetia</taxon>
        <taxon>Pirellulales</taxon>
        <taxon>Pirellulaceae</taxon>
        <taxon>Rhodopirellula</taxon>
    </lineage>
</organism>
<protein>
    <submittedName>
        <fullName evidence="1">Uncharacterized protein</fullName>
    </submittedName>
</protein>
<comment type="caution">
    <text evidence="1">The sequence shown here is derived from an EMBL/GenBank/DDBJ whole genome shotgun (WGS) entry which is preliminary data.</text>
</comment>
<evidence type="ECO:0000313" key="2">
    <source>
        <dbReference type="Proteomes" id="UP000010959"/>
    </source>
</evidence>
<dbReference type="Proteomes" id="UP000010959">
    <property type="component" value="Unassembled WGS sequence"/>
</dbReference>
<gene>
    <name evidence="1" type="ORF">RBSWK_06500</name>
</gene>
<sequence>MDQANQTWRSRCGCAGKAAKIDEQHNSTLLASDVLNQRALA</sequence>
<dbReference type="EMBL" id="AMWG01000186">
    <property type="protein sequence ID" value="ELP29644.1"/>
    <property type="molecule type" value="Genomic_DNA"/>
</dbReference>
<proteinExistence type="predicted"/>
<dbReference type="AlphaFoldDB" id="L7C628"/>
<evidence type="ECO:0000313" key="1">
    <source>
        <dbReference type="EMBL" id="ELP29644.1"/>
    </source>
</evidence>
<accession>L7C628</accession>